<feature type="domain" description="DUF2207" evidence="2">
    <location>
        <begin position="60"/>
        <end position="237"/>
    </location>
</feature>
<dbReference type="Pfam" id="PF20990">
    <property type="entry name" value="DUF2207_C"/>
    <property type="match status" value="2"/>
</dbReference>
<dbReference type="Pfam" id="PF09972">
    <property type="entry name" value="DUF2207"/>
    <property type="match status" value="1"/>
</dbReference>
<evidence type="ECO:0000313" key="5">
    <source>
        <dbReference type="Proteomes" id="UP000199512"/>
    </source>
</evidence>
<dbReference type="InterPro" id="IPR048389">
    <property type="entry name" value="YciQ-like_C"/>
</dbReference>
<feature type="domain" description="Predicted membrane protein YciQ-like C-terminal" evidence="3">
    <location>
        <begin position="458"/>
        <end position="573"/>
    </location>
</feature>
<sequence>MLKFSSSKFFNGLQKKKIIRNCISVISLFSLVLTLLSASLIAVHAKDKDDEDKYSYKTDSFITEIKANKNDTFDVKETINVDFTSPKHGIFRYIPVSLGEYDIKDIVVLGDTSDKNTDYNLKNKVIKIRVGNEDTLLKGKKQYIIQYKIVGIKAKKDAPDFLKLDLLPTSWNTPISYAKTSITMPKDVDWADADIYYGGYGSKHKLTDNKAFNVKSDYRTLTIETKNLPANEGITIRKQLGNGYWSGAQNYDNKKLFMAMIFVLLALLSFILWLLFGREPRYTTTVEFYPPEGMTPAEMGYLIDGSIDDKDIMSMIVYYANKGYMTIEDNGPKGFKFKKIKDMDMDEKRFSRIFFESIFSESDEVTEKTMPKNLSDKYFVVKDMLEGRFIGEKRIFSKKSTMSKWICMILMTPMPFLLSFLIAKIANNSTLIFFGALASIIMIIWLFFASKLSNGKNSLTKTEKRVYSFVSVILLLISTAIIFGMTFLFAEGKFFSIVVTVSYLLTSFFAVNMNARTKESAKRLGKILGFKQFIETAELARLKALVGDNPSYFYNILPYAYVLGLSDDWIKKFEHINIEPADWYISPYGDMFNMMIYMNIMDSIDHSIGDIIDDQISESSSDYGSSGGFGGGGFSGGGFGGGGGGAW</sequence>
<accession>A0A1H8H7A3</accession>
<keyword evidence="1" id="KW-1133">Transmembrane helix</keyword>
<proteinExistence type="predicted"/>
<evidence type="ECO:0000256" key="1">
    <source>
        <dbReference type="SAM" id="Phobius"/>
    </source>
</evidence>
<feature type="transmembrane region" description="Helical" evidence="1">
    <location>
        <begin position="256"/>
        <end position="276"/>
    </location>
</feature>
<dbReference type="RefSeq" id="WP_180366728.1">
    <property type="nucleotide sequence ID" value="NZ_FODF01000005.1"/>
</dbReference>
<gene>
    <name evidence="4" type="ORF">SAMN05216454_10544</name>
</gene>
<evidence type="ECO:0000259" key="2">
    <source>
        <dbReference type="Pfam" id="PF09972"/>
    </source>
</evidence>
<evidence type="ECO:0000259" key="3">
    <source>
        <dbReference type="Pfam" id="PF20990"/>
    </source>
</evidence>
<feature type="transmembrane region" description="Helical" evidence="1">
    <location>
        <begin position="469"/>
        <end position="488"/>
    </location>
</feature>
<keyword evidence="5" id="KW-1185">Reference proteome</keyword>
<feature type="transmembrane region" description="Helical" evidence="1">
    <location>
        <begin position="494"/>
        <end position="513"/>
    </location>
</feature>
<organism evidence="4 5">
    <name type="scientific">Peptostreptococcus russellii</name>
    <dbReference type="NCBI Taxonomy" id="215200"/>
    <lineage>
        <taxon>Bacteria</taxon>
        <taxon>Bacillati</taxon>
        <taxon>Bacillota</taxon>
        <taxon>Clostridia</taxon>
        <taxon>Peptostreptococcales</taxon>
        <taxon>Peptostreptococcaceae</taxon>
        <taxon>Peptostreptococcus</taxon>
    </lineage>
</organism>
<dbReference type="STRING" id="215200.SAMN05216454_10544"/>
<feature type="transmembrane region" description="Helical" evidence="1">
    <location>
        <begin position="405"/>
        <end position="425"/>
    </location>
</feature>
<feature type="domain" description="Predicted membrane protein YciQ-like C-terminal" evidence="3">
    <location>
        <begin position="287"/>
        <end position="451"/>
    </location>
</feature>
<dbReference type="EMBL" id="FODF01000005">
    <property type="protein sequence ID" value="SEN52192.1"/>
    <property type="molecule type" value="Genomic_DNA"/>
</dbReference>
<reference evidence="4 5" key="1">
    <citation type="submission" date="2016-10" db="EMBL/GenBank/DDBJ databases">
        <authorList>
            <person name="de Groot N.N."/>
        </authorList>
    </citation>
    <scope>NUCLEOTIDE SEQUENCE [LARGE SCALE GENOMIC DNA]</scope>
    <source>
        <strain evidence="4 5">Calf135</strain>
    </source>
</reference>
<keyword evidence="1" id="KW-0472">Membrane</keyword>
<dbReference type="InterPro" id="IPR018702">
    <property type="entry name" value="DUF2207"/>
</dbReference>
<feature type="transmembrane region" description="Helical" evidence="1">
    <location>
        <begin position="431"/>
        <end position="448"/>
    </location>
</feature>
<evidence type="ECO:0000313" key="4">
    <source>
        <dbReference type="EMBL" id="SEN52192.1"/>
    </source>
</evidence>
<dbReference type="Proteomes" id="UP000199512">
    <property type="component" value="Unassembled WGS sequence"/>
</dbReference>
<dbReference type="AlphaFoldDB" id="A0A1H8H7A3"/>
<name>A0A1H8H7A3_9FIRM</name>
<protein>
    <submittedName>
        <fullName evidence="4">Uncharacterized membrane protein</fullName>
    </submittedName>
</protein>
<keyword evidence="1" id="KW-0812">Transmembrane</keyword>